<dbReference type="EMBL" id="UINC01216706">
    <property type="protein sequence ID" value="SVE42952.1"/>
    <property type="molecule type" value="Genomic_DNA"/>
</dbReference>
<keyword evidence="2" id="KW-0472">Membrane</keyword>
<reference evidence="3" key="1">
    <citation type="submission" date="2018-05" db="EMBL/GenBank/DDBJ databases">
        <authorList>
            <person name="Lanie J.A."/>
            <person name="Ng W.-L."/>
            <person name="Kazmierczak K.M."/>
            <person name="Andrzejewski T.M."/>
            <person name="Davidsen T.M."/>
            <person name="Wayne K.J."/>
            <person name="Tettelin H."/>
            <person name="Glass J.I."/>
            <person name="Rusch D."/>
            <person name="Podicherti R."/>
            <person name="Tsui H.-C.T."/>
            <person name="Winkler M.E."/>
        </authorList>
    </citation>
    <scope>NUCLEOTIDE SEQUENCE</scope>
</reference>
<dbReference type="AlphaFoldDB" id="A0A383DEN1"/>
<evidence type="ECO:0000256" key="2">
    <source>
        <dbReference type="SAM" id="Phobius"/>
    </source>
</evidence>
<keyword evidence="2" id="KW-1133">Transmembrane helix</keyword>
<gene>
    <name evidence="3" type="ORF">METZ01_LOCUS495806</name>
</gene>
<evidence type="ECO:0000313" key="3">
    <source>
        <dbReference type="EMBL" id="SVE42952.1"/>
    </source>
</evidence>
<feature type="transmembrane region" description="Helical" evidence="2">
    <location>
        <begin position="57"/>
        <end position="75"/>
    </location>
</feature>
<name>A0A383DEN1_9ZZZZ</name>
<feature type="region of interest" description="Disordered" evidence="1">
    <location>
        <begin position="24"/>
        <end position="53"/>
    </location>
</feature>
<proteinExistence type="predicted"/>
<organism evidence="3">
    <name type="scientific">marine metagenome</name>
    <dbReference type="NCBI Taxonomy" id="408172"/>
    <lineage>
        <taxon>unclassified sequences</taxon>
        <taxon>metagenomes</taxon>
        <taxon>ecological metagenomes</taxon>
    </lineage>
</organism>
<protein>
    <submittedName>
        <fullName evidence="3">Uncharacterized protein</fullName>
    </submittedName>
</protein>
<feature type="compositionally biased region" description="Basic and acidic residues" evidence="1">
    <location>
        <begin position="28"/>
        <end position="45"/>
    </location>
</feature>
<feature type="non-terminal residue" evidence="3">
    <location>
        <position position="136"/>
    </location>
</feature>
<sequence length="136" mass="15227">MTRLPSERVRWKLQREKPTAFLQIPGKKVAEKNDKREDSGLKPKDPGSPARKSGLNIFQIGLIAMLAVIMLSIFLSKNKNEANLNQFLEHLDAGHLKWVQLEDEEFVGVMQIPADYKSSAVAPVSKDEAGKQKEDG</sequence>
<keyword evidence="2" id="KW-0812">Transmembrane</keyword>
<evidence type="ECO:0000256" key="1">
    <source>
        <dbReference type="SAM" id="MobiDB-lite"/>
    </source>
</evidence>
<accession>A0A383DEN1</accession>